<dbReference type="InterPro" id="IPR025734">
    <property type="entry name" value="EspG"/>
</dbReference>
<dbReference type="Proteomes" id="UP000070612">
    <property type="component" value="Unassembled WGS sequence"/>
</dbReference>
<evidence type="ECO:0000313" key="6">
    <source>
        <dbReference type="Proteomes" id="UP000070612"/>
    </source>
</evidence>
<keyword evidence="6" id="KW-1185">Reference proteome</keyword>
<comment type="subcellular location">
    <subcellularLocation>
        <location evidence="1">Cytoplasm</location>
    </subcellularLocation>
</comment>
<gene>
    <name evidence="5" type="ORF">AFM11_30295</name>
</gene>
<evidence type="ECO:0000256" key="1">
    <source>
        <dbReference type="ARBA" id="ARBA00004496"/>
    </source>
</evidence>
<evidence type="ECO:0000256" key="3">
    <source>
        <dbReference type="ARBA" id="ARBA00022490"/>
    </source>
</evidence>
<dbReference type="RefSeq" id="WP_067856847.1">
    <property type="nucleotide sequence ID" value="NZ_LGTW01000027.1"/>
</dbReference>
<organism evidence="5 6">
    <name type="scientific">Mycolicibacterium wolinskyi</name>
    <dbReference type="NCBI Taxonomy" id="59750"/>
    <lineage>
        <taxon>Bacteria</taxon>
        <taxon>Bacillati</taxon>
        <taxon>Actinomycetota</taxon>
        <taxon>Actinomycetes</taxon>
        <taxon>Mycobacteriales</taxon>
        <taxon>Mycobacteriaceae</taxon>
        <taxon>Mycolicibacterium</taxon>
    </lineage>
</organism>
<dbReference type="Pfam" id="PF14011">
    <property type="entry name" value="ESX-1_EspG"/>
    <property type="match status" value="1"/>
</dbReference>
<comment type="similarity">
    <text evidence="2">Belongs to the EspG family.</text>
</comment>
<evidence type="ECO:0000313" key="5">
    <source>
        <dbReference type="EMBL" id="KWX20468.1"/>
    </source>
</evidence>
<protein>
    <recommendedName>
        <fullName evidence="7">Secretion protein EspG</fullName>
    </recommendedName>
</protein>
<keyword evidence="4" id="KW-0143">Chaperone</keyword>
<dbReference type="EMBL" id="LGTW01000027">
    <property type="protein sequence ID" value="KWX20468.1"/>
    <property type="molecule type" value="Genomic_DNA"/>
</dbReference>
<evidence type="ECO:0008006" key="7">
    <source>
        <dbReference type="Google" id="ProtNLM"/>
    </source>
</evidence>
<reference evidence="5 6" key="1">
    <citation type="submission" date="2015-07" db="EMBL/GenBank/DDBJ databases">
        <title>A draft genome sequence of Mycobacterium wolinskyi.</title>
        <authorList>
            <person name="de Man T.J."/>
            <person name="Perry K.A."/>
            <person name="Coulliette A.D."/>
            <person name="Jensen B."/>
            <person name="Toney N.C."/>
            <person name="Limbago B.M."/>
            <person name="Noble-Wang J."/>
        </authorList>
    </citation>
    <scope>NUCLEOTIDE SEQUENCE [LARGE SCALE GENOMIC DNA]</scope>
    <source>
        <strain evidence="5 6">CDC_01</strain>
    </source>
</reference>
<dbReference type="GO" id="GO:0005737">
    <property type="term" value="C:cytoplasm"/>
    <property type="evidence" value="ECO:0007669"/>
    <property type="project" value="UniProtKB-SubCell"/>
</dbReference>
<dbReference type="AlphaFoldDB" id="A0A132PDR2"/>
<accession>A0A132PDR2</accession>
<comment type="caution">
    <text evidence="5">The sequence shown here is derived from an EMBL/GenBank/DDBJ whole genome shotgun (WGS) entry which is preliminary data.</text>
</comment>
<evidence type="ECO:0000256" key="4">
    <source>
        <dbReference type="ARBA" id="ARBA00023186"/>
    </source>
</evidence>
<keyword evidence="3" id="KW-0963">Cytoplasm</keyword>
<evidence type="ECO:0000256" key="2">
    <source>
        <dbReference type="ARBA" id="ARBA00006411"/>
    </source>
</evidence>
<proteinExistence type="inferred from homology"/>
<dbReference type="PATRIC" id="fig|59750.3.peg.3956"/>
<name>A0A132PDR2_9MYCO</name>
<sequence>MAVATGARLSTTSEGLWLTAALSGISRLPRALKVRPTDGIEGADLGSHPGIAVLKDAGVYNGSVVDADVAEWVTVLGRPDIEVTIEVNVPAVASDRLLGPPPVFTTTAELAAIRNGGDAAIQAYEELLEWRKQQPTQRIATLCRRDRYWVSAARVWHPADDEVPGDESPQPPSSELDEIVVTPLGQKPVGTAVLELIGKIGQAEFRGLSANSRVLDSIVSQWQYDPDTNLVGQLVDELAISPEQARIIEAVGDRSTARATIGACEYHFDGPRTAQKAILVADTIYGRVLVSSDTGFDDQDWTMLTPGTEARIDAALGEVLTSLPCGVEWPHYRRHS</sequence>